<reference evidence="1" key="1">
    <citation type="submission" date="2023-08" db="EMBL/GenBank/DDBJ databases">
        <title>A de novo genome assembly of Solanum verrucosum Schlechtendal, a Mexican diploid species geographically isolated from the other diploid A-genome species in potato relatives.</title>
        <authorList>
            <person name="Hosaka K."/>
        </authorList>
    </citation>
    <scope>NUCLEOTIDE SEQUENCE</scope>
    <source>
        <tissue evidence="1">Young leaves</tissue>
    </source>
</reference>
<proteinExistence type="predicted"/>
<dbReference type="AlphaFoldDB" id="A0AAF0R4Z6"/>
<organism evidence="1 2">
    <name type="scientific">Solanum verrucosum</name>
    <dbReference type="NCBI Taxonomy" id="315347"/>
    <lineage>
        <taxon>Eukaryota</taxon>
        <taxon>Viridiplantae</taxon>
        <taxon>Streptophyta</taxon>
        <taxon>Embryophyta</taxon>
        <taxon>Tracheophyta</taxon>
        <taxon>Spermatophyta</taxon>
        <taxon>Magnoliopsida</taxon>
        <taxon>eudicotyledons</taxon>
        <taxon>Gunneridae</taxon>
        <taxon>Pentapetalae</taxon>
        <taxon>asterids</taxon>
        <taxon>lamiids</taxon>
        <taxon>Solanales</taxon>
        <taxon>Solanaceae</taxon>
        <taxon>Solanoideae</taxon>
        <taxon>Solaneae</taxon>
        <taxon>Solanum</taxon>
    </lineage>
</organism>
<evidence type="ECO:0000313" key="1">
    <source>
        <dbReference type="EMBL" id="WMV34520.1"/>
    </source>
</evidence>
<evidence type="ECO:0000313" key="2">
    <source>
        <dbReference type="Proteomes" id="UP001234989"/>
    </source>
</evidence>
<keyword evidence="2" id="KW-1185">Reference proteome</keyword>
<name>A0AAF0R4Z6_SOLVR</name>
<dbReference type="EMBL" id="CP133617">
    <property type="protein sequence ID" value="WMV34520.1"/>
    <property type="molecule type" value="Genomic_DNA"/>
</dbReference>
<dbReference type="Proteomes" id="UP001234989">
    <property type="component" value="Chromosome 6"/>
</dbReference>
<protein>
    <recommendedName>
        <fullName evidence="3">Late blight resistance protein</fullName>
    </recommendedName>
</protein>
<evidence type="ECO:0008006" key="3">
    <source>
        <dbReference type="Google" id="ProtNLM"/>
    </source>
</evidence>
<feature type="non-terminal residue" evidence="1">
    <location>
        <position position="44"/>
    </location>
</feature>
<gene>
    <name evidence="1" type="ORF">MTR67_027905</name>
</gene>
<accession>A0AAF0R4Z6</accession>
<sequence length="44" mass="4978">MQRGSPTDSELLTGSTNAPDVDPSYMCLHHKTIQANWHQYIECT</sequence>